<evidence type="ECO:0000256" key="6">
    <source>
        <dbReference type="RuleBase" id="RU363041"/>
    </source>
</evidence>
<evidence type="ECO:0000256" key="2">
    <source>
        <dbReference type="ARBA" id="ARBA00009142"/>
    </source>
</evidence>
<gene>
    <name evidence="7" type="ORF">KW868_15090</name>
</gene>
<accession>A0A8X8GGL6</accession>
<proteinExistence type="inferred from homology"/>
<sequence>MELYLILLVAGFVSGILTILFGFAGGFVVVPLVYSTIRMQYPIHSTAYDLAFKSAVASSLLLMVINSGLATYQQYKQRKIHKQYLFPIAYWIAAGAILGTLLALNISSHLLKWSFALYLCFTIFDCLLRQFKQPHSNPQAIRLLTKKEQGLCGIFIGGIASALGVGGSVMTVPLFRRYGLDMSSAVALANPLSMPVAIAGCITLIIGQIIQPQHLGTHFVGYFYYPALIALIIGGFLGMKLAIQWTGKLSNQTHERGYILLLTLVLISILFQ</sequence>
<comment type="caution">
    <text evidence="7">The sequence shown here is derived from an EMBL/GenBank/DDBJ whole genome shotgun (WGS) entry which is preliminary data.</text>
</comment>
<keyword evidence="4 6" id="KW-1133">Transmembrane helix</keyword>
<feature type="transmembrane region" description="Helical" evidence="6">
    <location>
        <begin position="149"/>
        <end position="172"/>
    </location>
</feature>
<dbReference type="Proteomes" id="UP000887320">
    <property type="component" value="Unassembled WGS sequence"/>
</dbReference>
<comment type="similarity">
    <text evidence="2 6">Belongs to the 4-toluene sulfonate uptake permease (TSUP) (TC 2.A.102) family.</text>
</comment>
<feature type="transmembrane region" description="Helical" evidence="6">
    <location>
        <begin position="7"/>
        <end position="30"/>
    </location>
</feature>
<feature type="transmembrane region" description="Helical" evidence="6">
    <location>
        <begin position="84"/>
        <end position="104"/>
    </location>
</feature>
<evidence type="ECO:0000256" key="4">
    <source>
        <dbReference type="ARBA" id="ARBA00022989"/>
    </source>
</evidence>
<dbReference type="AlphaFoldDB" id="A0A8X8GGL6"/>
<dbReference type="PANTHER" id="PTHR43701:SF2">
    <property type="entry name" value="MEMBRANE TRANSPORTER PROTEIN YJNA-RELATED"/>
    <property type="match status" value="1"/>
</dbReference>
<name>A0A8X8GGL6_ACIGI</name>
<reference evidence="7" key="1">
    <citation type="submission" date="2021-07" db="EMBL/GenBank/DDBJ databases">
        <authorList>
            <person name="Fernandez M."/>
            <person name="Pereira P."/>
            <person name="Torres Tejerizo G.A."/>
            <person name="Gonzalez P."/>
            <person name="Agostini E."/>
        </authorList>
    </citation>
    <scope>NUCLEOTIDE SEQUENCE</scope>
    <source>
        <strain evidence="7">SFC 500-1A</strain>
    </source>
</reference>
<evidence type="ECO:0000256" key="3">
    <source>
        <dbReference type="ARBA" id="ARBA00022692"/>
    </source>
</evidence>
<comment type="subcellular location">
    <subcellularLocation>
        <location evidence="6">Cell membrane</location>
        <topology evidence="6">Multi-pass membrane protein</topology>
    </subcellularLocation>
    <subcellularLocation>
        <location evidence="1">Membrane</location>
        <topology evidence="1">Multi-pass membrane protein</topology>
    </subcellularLocation>
</comment>
<dbReference type="PANTHER" id="PTHR43701">
    <property type="entry name" value="MEMBRANE TRANSPORTER PROTEIN MJ0441-RELATED"/>
    <property type="match status" value="1"/>
</dbReference>
<dbReference type="EMBL" id="JAHWXT010000005">
    <property type="protein sequence ID" value="MCF0265772.1"/>
    <property type="molecule type" value="Genomic_DNA"/>
</dbReference>
<dbReference type="Pfam" id="PF01925">
    <property type="entry name" value="TauE"/>
    <property type="match status" value="1"/>
</dbReference>
<feature type="transmembrane region" description="Helical" evidence="6">
    <location>
        <begin position="50"/>
        <end position="72"/>
    </location>
</feature>
<dbReference type="InterPro" id="IPR002781">
    <property type="entry name" value="TM_pro_TauE-like"/>
</dbReference>
<dbReference type="GO" id="GO:0005886">
    <property type="term" value="C:plasma membrane"/>
    <property type="evidence" value="ECO:0007669"/>
    <property type="project" value="UniProtKB-SubCell"/>
</dbReference>
<evidence type="ECO:0000256" key="1">
    <source>
        <dbReference type="ARBA" id="ARBA00004141"/>
    </source>
</evidence>
<protein>
    <recommendedName>
        <fullName evidence="6">Probable membrane transporter protein</fullName>
    </recommendedName>
</protein>
<evidence type="ECO:0000256" key="5">
    <source>
        <dbReference type="ARBA" id="ARBA00023136"/>
    </source>
</evidence>
<evidence type="ECO:0000313" key="8">
    <source>
        <dbReference type="Proteomes" id="UP000887320"/>
    </source>
</evidence>
<dbReference type="RefSeq" id="WP_234623821.1">
    <property type="nucleotide sequence ID" value="NZ_JAHWXT010000005.1"/>
</dbReference>
<feature type="transmembrane region" description="Helical" evidence="6">
    <location>
        <begin position="222"/>
        <end position="243"/>
    </location>
</feature>
<evidence type="ECO:0000313" key="7">
    <source>
        <dbReference type="EMBL" id="MCF0265772.1"/>
    </source>
</evidence>
<keyword evidence="5 6" id="KW-0472">Membrane</keyword>
<feature type="transmembrane region" description="Helical" evidence="6">
    <location>
        <begin position="192"/>
        <end position="210"/>
    </location>
</feature>
<dbReference type="InterPro" id="IPR051598">
    <property type="entry name" value="TSUP/Inactive_protease-like"/>
</dbReference>
<organism evidence="7 8">
    <name type="scientific">Acinetobacter guillouiae</name>
    <name type="common">Acinetobacter genomosp. 11</name>
    <dbReference type="NCBI Taxonomy" id="106649"/>
    <lineage>
        <taxon>Bacteria</taxon>
        <taxon>Pseudomonadati</taxon>
        <taxon>Pseudomonadota</taxon>
        <taxon>Gammaproteobacteria</taxon>
        <taxon>Moraxellales</taxon>
        <taxon>Moraxellaceae</taxon>
        <taxon>Acinetobacter</taxon>
    </lineage>
</organism>
<keyword evidence="6" id="KW-1003">Cell membrane</keyword>
<keyword evidence="3 6" id="KW-0812">Transmembrane</keyword>
<feature type="transmembrane region" description="Helical" evidence="6">
    <location>
        <begin position="255"/>
        <end position="271"/>
    </location>
</feature>